<keyword evidence="2" id="KW-0808">Transferase</keyword>
<evidence type="ECO:0008006" key="8">
    <source>
        <dbReference type="Google" id="ProtNLM"/>
    </source>
</evidence>
<sequence length="78" mass="9105">MELFRVIQIGLLCVQEDPIDRPFMSEVLLMLSSKMQLPRPKKPGFFMERTFQDMDHLLDDSKFSSCNRSAITSLLPRQ</sequence>
<dbReference type="GO" id="GO:0005886">
    <property type="term" value="C:plasma membrane"/>
    <property type="evidence" value="ECO:0007669"/>
    <property type="project" value="TreeGrafter"/>
</dbReference>
<evidence type="ECO:0000256" key="1">
    <source>
        <dbReference type="ARBA" id="ARBA00022527"/>
    </source>
</evidence>
<evidence type="ECO:0000256" key="4">
    <source>
        <dbReference type="ARBA" id="ARBA00022777"/>
    </source>
</evidence>
<keyword evidence="3" id="KW-0547">Nucleotide-binding</keyword>
<dbReference type="EMBL" id="CP093349">
    <property type="protein sequence ID" value="WOH07335.1"/>
    <property type="molecule type" value="Genomic_DNA"/>
</dbReference>
<reference evidence="6" key="1">
    <citation type="journal article" date="2016" name="Nat. Genet.">
        <title>A high-quality carrot genome assembly provides new insights into carotenoid accumulation and asterid genome evolution.</title>
        <authorList>
            <person name="Iorizzo M."/>
            <person name="Ellison S."/>
            <person name="Senalik D."/>
            <person name="Zeng P."/>
            <person name="Satapoomin P."/>
            <person name="Huang J."/>
            <person name="Bowman M."/>
            <person name="Iovene M."/>
            <person name="Sanseverino W."/>
            <person name="Cavagnaro P."/>
            <person name="Yildiz M."/>
            <person name="Macko-Podgorni A."/>
            <person name="Moranska E."/>
            <person name="Grzebelus E."/>
            <person name="Grzebelus D."/>
            <person name="Ashrafi H."/>
            <person name="Zheng Z."/>
            <person name="Cheng S."/>
            <person name="Spooner D."/>
            <person name="Van Deynze A."/>
            <person name="Simon P."/>
        </authorList>
    </citation>
    <scope>NUCLEOTIDE SEQUENCE</scope>
    <source>
        <tissue evidence="6">Leaf</tissue>
    </source>
</reference>
<keyword evidence="1" id="KW-0723">Serine/threonine-protein kinase</keyword>
<reference evidence="6" key="2">
    <citation type="submission" date="2022-03" db="EMBL/GenBank/DDBJ databases">
        <title>Draft title - Genomic analysis of global carrot germplasm unveils the trajectory of domestication and the origin of high carotenoid orange carrot.</title>
        <authorList>
            <person name="Iorizzo M."/>
            <person name="Ellison S."/>
            <person name="Senalik D."/>
            <person name="Macko-Podgorni A."/>
            <person name="Grzebelus D."/>
            <person name="Bostan H."/>
            <person name="Rolling W."/>
            <person name="Curaba J."/>
            <person name="Simon P."/>
        </authorList>
    </citation>
    <scope>NUCLEOTIDE SEQUENCE</scope>
    <source>
        <tissue evidence="6">Leaf</tissue>
    </source>
</reference>
<dbReference type="PANTHER" id="PTHR27002:SF181">
    <property type="entry name" value="RECEPTOR-LIKE SERINE_THREONINE-PROTEIN KINASE"/>
    <property type="match status" value="1"/>
</dbReference>
<evidence type="ECO:0000256" key="2">
    <source>
        <dbReference type="ARBA" id="ARBA00022679"/>
    </source>
</evidence>
<keyword evidence="4" id="KW-0418">Kinase</keyword>
<dbReference type="PANTHER" id="PTHR27002">
    <property type="entry name" value="RECEPTOR-LIKE SERINE/THREONINE-PROTEIN KINASE SD1-8"/>
    <property type="match status" value="1"/>
</dbReference>
<gene>
    <name evidence="6" type="ORF">DCAR_0726765</name>
</gene>
<keyword evidence="7" id="KW-1185">Reference proteome</keyword>
<evidence type="ECO:0000313" key="6">
    <source>
        <dbReference type="EMBL" id="WOH07335.1"/>
    </source>
</evidence>
<accession>A0AAF0XFY9</accession>
<protein>
    <recommendedName>
        <fullName evidence="8">S-locus receptor kinase C-terminal domain-containing protein</fullName>
    </recommendedName>
</protein>
<keyword evidence="5" id="KW-0067">ATP-binding</keyword>
<organism evidence="6 7">
    <name type="scientific">Daucus carota subsp. sativus</name>
    <name type="common">Carrot</name>
    <dbReference type="NCBI Taxonomy" id="79200"/>
    <lineage>
        <taxon>Eukaryota</taxon>
        <taxon>Viridiplantae</taxon>
        <taxon>Streptophyta</taxon>
        <taxon>Embryophyta</taxon>
        <taxon>Tracheophyta</taxon>
        <taxon>Spermatophyta</taxon>
        <taxon>Magnoliopsida</taxon>
        <taxon>eudicotyledons</taxon>
        <taxon>Gunneridae</taxon>
        <taxon>Pentapetalae</taxon>
        <taxon>asterids</taxon>
        <taxon>campanulids</taxon>
        <taxon>Apiales</taxon>
        <taxon>Apiaceae</taxon>
        <taxon>Apioideae</taxon>
        <taxon>Scandiceae</taxon>
        <taxon>Daucinae</taxon>
        <taxon>Daucus</taxon>
        <taxon>Daucus sect. Daucus</taxon>
    </lineage>
</organism>
<evidence type="ECO:0000313" key="7">
    <source>
        <dbReference type="Proteomes" id="UP000077755"/>
    </source>
</evidence>
<name>A0AAF0XFY9_DAUCS</name>
<dbReference type="Proteomes" id="UP000077755">
    <property type="component" value="Chromosome 7"/>
</dbReference>
<dbReference type="GO" id="GO:0004674">
    <property type="term" value="F:protein serine/threonine kinase activity"/>
    <property type="evidence" value="ECO:0007669"/>
    <property type="project" value="UniProtKB-KW"/>
</dbReference>
<dbReference type="AlphaFoldDB" id="A0AAF0XFY9"/>
<dbReference type="GO" id="GO:0005524">
    <property type="term" value="F:ATP binding"/>
    <property type="evidence" value="ECO:0007669"/>
    <property type="project" value="UniProtKB-KW"/>
</dbReference>
<evidence type="ECO:0000256" key="3">
    <source>
        <dbReference type="ARBA" id="ARBA00022741"/>
    </source>
</evidence>
<proteinExistence type="predicted"/>
<evidence type="ECO:0000256" key="5">
    <source>
        <dbReference type="ARBA" id="ARBA00022840"/>
    </source>
</evidence>